<dbReference type="Pfam" id="PF20057">
    <property type="entry name" value="DUF6456"/>
    <property type="match status" value="1"/>
</dbReference>
<evidence type="ECO:0000259" key="2">
    <source>
        <dbReference type="Pfam" id="PF20057"/>
    </source>
</evidence>
<feature type="region of interest" description="Disordered" evidence="1">
    <location>
        <begin position="176"/>
        <end position="195"/>
    </location>
</feature>
<feature type="compositionally biased region" description="Low complexity" evidence="1">
    <location>
        <begin position="182"/>
        <end position="195"/>
    </location>
</feature>
<dbReference type="HOGENOM" id="CLU_070806_0_0_5"/>
<comment type="caution">
    <text evidence="3">The sequence shown here is derived from an EMBL/GenBank/DDBJ whole genome shotgun (WGS) entry which is preliminary data.</text>
</comment>
<dbReference type="EMBL" id="AAOT01000005">
    <property type="protein sequence ID" value="EAR52274.1"/>
    <property type="molecule type" value="Genomic_DNA"/>
</dbReference>
<keyword evidence="4" id="KW-1185">Reference proteome</keyword>
<dbReference type="AlphaFoldDB" id="Q2CHM0"/>
<evidence type="ECO:0000256" key="1">
    <source>
        <dbReference type="SAM" id="MobiDB-lite"/>
    </source>
</evidence>
<sequence>MPPWVPAAAAHYLAHVERGTPIRALARRVDVHASTVLRQVRRVERRRDDPLVDAALKRLSAALPDPVDGSGGGSGTSAPLPAAETVEDETIRVLRRLVEPGAVLAVARDMEMAVVVRESAGGAADRTALVARESAQVLALNEWIESDEPAARIARYRITGAGRTALRELIAGRENARATGEPAPAVTGRRTARPAPRAALAESPLAGLARRRDRDGRPFLPRELVAAGERLREDFELGQVGERLGQSWDGLLTGRVDGGAAAGGQGASSAAARERVEAALADLGPGLGDVALRCCCLLEGLEETERRMGWSARSGKIVLRIALQRLRRHYDEQGSCAMIG</sequence>
<dbReference type="eggNOG" id="COG0583">
    <property type="taxonomic scope" value="Bacteria"/>
</dbReference>
<evidence type="ECO:0000313" key="4">
    <source>
        <dbReference type="Proteomes" id="UP000003635"/>
    </source>
</evidence>
<proteinExistence type="predicted"/>
<gene>
    <name evidence="3" type="ORF">OG2516_02519</name>
</gene>
<accession>Q2CHM0</accession>
<protein>
    <recommendedName>
        <fullName evidence="2">DUF6456 domain-containing protein</fullName>
    </recommendedName>
</protein>
<dbReference type="STRING" id="314256.OG2516_02519"/>
<dbReference type="Proteomes" id="UP000003635">
    <property type="component" value="Unassembled WGS sequence"/>
</dbReference>
<feature type="region of interest" description="Disordered" evidence="1">
    <location>
        <begin position="63"/>
        <end position="84"/>
    </location>
</feature>
<feature type="domain" description="DUF6456" evidence="2">
    <location>
        <begin position="197"/>
        <end position="332"/>
    </location>
</feature>
<organism evidence="3 4">
    <name type="scientific">Oceanicola granulosus (strain ATCC BAA-861 / DSM 15982 / KCTC 12143 / HTCC2516)</name>
    <dbReference type="NCBI Taxonomy" id="314256"/>
    <lineage>
        <taxon>Bacteria</taxon>
        <taxon>Pseudomonadati</taxon>
        <taxon>Pseudomonadota</taxon>
        <taxon>Alphaproteobacteria</taxon>
        <taxon>Rhodobacterales</taxon>
        <taxon>Roseobacteraceae</taxon>
        <taxon>Oceanicola</taxon>
    </lineage>
</organism>
<name>Q2CHM0_OCEGH</name>
<dbReference type="InterPro" id="IPR045599">
    <property type="entry name" value="DUF6456"/>
</dbReference>
<evidence type="ECO:0000313" key="3">
    <source>
        <dbReference type="EMBL" id="EAR52274.1"/>
    </source>
</evidence>
<reference evidence="3 4" key="1">
    <citation type="journal article" date="2010" name="J. Bacteriol.">
        <title>Genome sequences of Oceanicola granulosus HTCC2516(T) and Oceanicola batsensis HTCC2597(TDelta).</title>
        <authorList>
            <person name="Thrash J.C."/>
            <person name="Cho J.C."/>
            <person name="Vergin K.L."/>
            <person name="Giovannoni S.J."/>
        </authorList>
    </citation>
    <scope>NUCLEOTIDE SEQUENCE [LARGE SCALE GENOMIC DNA]</scope>
    <source>
        <strain evidence="4">ATCC BAA-861 / DSM 15982 / KCTC 12143 / HTCC2516</strain>
    </source>
</reference>